<feature type="domain" description="HEPN" evidence="1">
    <location>
        <begin position="8"/>
        <end position="119"/>
    </location>
</feature>
<protein>
    <submittedName>
        <fullName evidence="2">HEPN domain protein</fullName>
    </submittedName>
</protein>
<dbReference type="Gene3D" id="1.20.120.330">
    <property type="entry name" value="Nucleotidyltransferases domain 2"/>
    <property type="match status" value="1"/>
</dbReference>
<dbReference type="EMBL" id="CP001098">
    <property type="protein sequence ID" value="ACL70133.1"/>
    <property type="molecule type" value="Genomic_DNA"/>
</dbReference>
<evidence type="ECO:0000313" key="2">
    <source>
        <dbReference type="EMBL" id="ACL70133.1"/>
    </source>
</evidence>
<name>B8CXW4_HALOH</name>
<dbReference type="STRING" id="373903.Hore_13810"/>
<evidence type="ECO:0000259" key="1">
    <source>
        <dbReference type="PROSITE" id="PS50910"/>
    </source>
</evidence>
<dbReference type="OrthoDB" id="9808176at2"/>
<evidence type="ECO:0000313" key="3">
    <source>
        <dbReference type="Proteomes" id="UP000000719"/>
    </source>
</evidence>
<dbReference type="SUPFAM" id="SSF81593">
    <property type="entry name" value="Nucleotidyltransferase substrate binding subunit/domain"/>
    <property type="match status" value="1"/>
</dbReference>
<dbReference type="HOGENOM" id="CLU_123170_3_0_9"/>
<keyword evidence="3" id="KW-1185">Reference proteome</keyword>
<dbReference type="AlphaFoldDB" id="B8CXW4"/>
<dbReference type="InterPro" id="IPR007842">
    <property type="entry name" value="HEPN_dom"/>
</dbReference>
<organism evidence="2 3">
    <name type="scientific">Halothermothrix orenii (strain H 168 / OCM 544 / DSM 9562)</name>
    <dbReference type="NCBI Taxonomy" id="373903"/>
    <lineage>
        <taxon>Bacteria</taxon>
        <taxon>Bacillati</taxon>
        <taxon>Bacillota</taxon>
        <taxon>Clostridia</taxon>
        <taxon>Halanaerobiales</taxon>
        <taxon>Halothermotrichaceae</taxon>
        <taxon>Halothermothrix</taxon>
    </lineage>
</organism>
<reference evidence="2 3" key="1">
    <citation type="journal article" date="2009" name="PLoS ONE">
        <title>Genome analysis of the anaerobic thermohalophilic bacterium Halothermothrix orenii.</title>
        <authorList>
            <person name="Mavromatis K."/>
            <person name="Ivanova N."/>
            <person name="Anderson I."/>
            <person name="Lykidis A."/>
            <person name="Hooper S.D."/>
            <person name="Sun H."/>
            <person name="Kunin V."/>
            <person name="Lapidus A."/>
            <person name="Hugenholtz P."/>
            <person name="Patel B."/>
            <person name="Kyrpides N.C."/>
        </authorList>
    </citation>
    <scope>NUCLEOTIDE SEQUENCE [LARGE SCALE GENOMIC DNA]</scope>
    <source>
        <strain evidence="3">H 168 / OCM 544 / DSM 9562</strain>
    </source>
</reference>
<dbReference type="PROSITE" id="PS50910">
    <property type="entry name" value="HEPN"/>
    <property type="match status" value="1"/>
</dbReference>
<gene>
    <name evidence="2" type="ordered locus">Hore_13810</name>
</gene>
<accession>B8CXW4</accession>
<sequence length="132" mass="15791">MSNENYWLEIASYDLKTAEAMLNSKRFLYVGFMCHQSIEKILKGIYSKKFNEVPPKIHNLARLLKLVELENEIPDNFIDLINELNPLNIITRYPDQELDIIKNLDYEYSSTLLERTRRLFEWFKVKLQSETE</sequence>
<dbReference type="Proteomes" id="UP000000719">
    <property type="component" value="Chromosome"/>
</dbReference>
<dbReference type="RefSeq" id="WP_012636316.1">
    <property type="nucleotide sequence ID" value="NC_011899.1"/>
</dbReference>
<dbReference type="Pfam" id="PF05168">
    <property type="entry name" value="HEPN"/>
    <property type="match status" value="1"/>
</dbReference>
<dbReference type="eggNOG" id="COG2250">
    <property type="taxonomic scope" value="Bacteria"/>
</dbReference>
<dbReference type="SMART" id="SM00748">
    <property type="entry name" value="HEPN"/>
    <property type="match status" value="1"/>
</dbReference>
<dbReference type="KEGG" id="hor:Hore_13810"/>
<proteinExistence type="predicted"/>